<dbReference type="RefSeq" id="WP_090231875.1">
    <property type="nucleotide sequence ID" value="NZ_FNHW01000001.1"/>
</dbReference>
<dbReference type="Gene3D" id="3.40.50.300">
    <property type="entry name" value="P-loop containing nucleotide triphosphate hydrolases"/>
    <property type="match status" value="1"/>
</dbReference>
<dbReference type="Pfam" id="PF00005">
    <property type="entry name" value="ABC_tran"/>
    <property type="match status" value="1"/>
</dbReference>
<feature type="domain" description="ABC transporter" evidence="9">
    <location>
        <begin position="2"/>
        <end position="241"/>
    </location>
</feature>
<dbReference type="PANTHER" id="PTHR43166">
    <property type="entry name" value="AMINO ACID IMPORT ATP-BINDING PROTEIN"/>
    <property type="match status" value="1"/>
</dbReference>
<dbReference type="SUPFAM" id="SSF55021">
    <property type="entry name" value="ACT-like"/>
    <property type="match status" value="1"/>
</dbReference>
<dbReference type="InterPro" id="IPR003439">
    <property type="entry name" value="ABC_transporter-like_ATP-bd"/>
</dbReference>
<dbReference type="Pfam" id="PF09383">
    <property type="entry name" value="NIL"/>
    <property type="match status" value="1"/>
</dbReference>
<organism evidence="10 11">
    <name type="scientific">Fictibacillus solisalsi</name>
    <dbReference type="NCBI Taxonomy" id="459525"/>
    <lineage>
        <taxon>Bacteria</taxon>
        <taxon>Bacillati</taxon>
        <taxon>Bacillota</taxon>
        <taxon>Bacilli</taxon>
        <taxon>Bacillales</taxon>
        <taxon>Fictibacillaceae</taxon>
        <taxon>Fictibacillus</taxon>
    </lineage>
</organism>
<keyword evidence="6" id="KW-1278">Translocase</keyword>
<keyword evidence="7" id="KW-0029">Amino-acid transport</keyword>
<reference evidence="11" key="1">
    <citation type="submission" date="2016-10" db="EMBL/GenBank/DDBJ databases">
        <authorList>
            <person name="Varghese N."/>
            <person name="Submissions S."/>
        </authorList>
    </citation>
    <scope>NUCLEOTIDE SEQUENCE [LARGE SCALE GENOMIC DNA]</scope>
    <source>
        <strain evidence="11">CGMCC 1.6854</strain>
    </source>
</reference>
<evidence type="ECO:0000256" key="6">
    <source>
        <dbReference type="ARBA" id="ARBA00022967"/>
    </source>
</evidence>
<evidence type="ECO:0000256" key="7">
    <source>
        <dbReference type="ARBA" id="ARBA00022970"/>
    </source>
</evidence>
<dbReference type="InterPro" id="IPR003593">
    <property type="entry name" value="AAA+_ATPase"/>
</dbReference>
<dbReference type="PROSITE" id="PS50893">
    <property type="entry name" value="ABC_TRANSPORTER_2"/>
    <property type="match status" value="1"/>
</dbReference>
<sequence length="343" mass="38321">MIRFEEVTKIYESGKNQVKALNNVSFEINKGEIYGVVGYSGAGKSSLLRCVNLLEKPTSGRVLVDGENMADLSPKELRKKRKNIGMIFQHFNLLNAKTVFDNIATPLYLQGEKKTVIKEKVNSLLEFVGLSEHGHKYPDQLSGGQKQRVGIARALSTDPEILLCDEATSALDPQTTSSILELLKKINKEYDITILIITHEMNVIREICSSVAVMEKGKVIEKGSVFEVFSRPKTETARRFVSSVLQDELPDSLKTILRNQDKNHQVFRIVFTGASTGQPLLSQISKKFDVDVSVLYGHVTELQDVPFGNLVVQLIGDEQEIRRAVFFAGQVDVEVREVIEHAS</sequence>
<dbReference type="InterPro" id="IPR041701">
    <property type="entry name" value="MetN_ABC"/>
</dbReference>
<evidence type="ECO:0000256" key="4">
    <source>
        <dbReference type="ARBA" id="ARBA00022741"/>
    </source>
</evidence>
<keyword evidence="2" id="KW-0813">Transport</keyword>
<evidence type="ECO:0000256" key="3">
    <source>
        <dbReference type="ARBA" id="ARBA00022475"/>
    </source>
</evidence>
<dbReference type="Proteomes" id="UP000199544">
    <property type="component" value="Unassembled WGS sequence"/>
</dbReference>
<dbReference type="GO" id="GO:0016887">
    <property type="term" value="F:ATP hydrolysis activity"/>
    <property type="evidence" value="ECO:0007669"/>
    <property type="project" value="InterPro"/>
</dbReference>
<dbReference type="CDD" id="cd03258">
    <property type="entry name" value="ABC_MetN_methionine_transporter"/>
    <property type="match status" value="1"/>
</dbReference>
<proteinExistence type="inferred from homology"/>
<evidence type="ECO:0000256" key="1">
    <source>
        <dbReference type="ARBA" id="ARBA00005417"/>
    </source>
</evidence>
<dbReference type="InterPro" id="IPR027417">
    <property type="entry name" value="P-loop_NTPase"/>
</dbReference>
<keyword evidence="8" id="KW-0472">Membrane</keyword>
<dbReference type="GO" id="GO:0006865">
    <property type="term" value="P:amino acid transport"/>
    <property type="evidence" value="ECO:0007669"/>
    <property type="project" value="UniProtKB-KW"/>
</dbReference>
<protein>
    <submittedName>
        <fullName evidence="10">D-methionine transport system ATP-binding protein</fullName>
    </submittedName>
</protein>
<evidence type="ECO:0000313" key="10">
    <source>
        <dbReference type="EMBL" id="SDM45137.1"/>
    </source>
</evidence>
<accession>A0A1G9TBW0</accession>
<comment type="similarity">
    <text evidence="1">Belongs to the ABC transporter superfamily.</text>
</comment>
<dbReference type="STRING" id="459525.SAMN04488137_0197"/>
<dbReference type="GO" id="GO:0005524">
    <property type="term" value="F:ATP binding"/>
    <property type="evidence" value="ECO:0007669"/>
    <property type="project" value="UniProtKB-KW"/>
</dbReference>
<gene>
    <name evidence="10" type="ORF">SAMN04488137_0197</name>
</gene>
<dbReference type="InterPro" id="IPR018449">
    <property type="entry name" value="NIL_domain"/>
</dbReference>
<evidence type="ECO:0000313" key="11">
    <source>
        <dbReference type="Proteomes" id="UP000199544"/>
    </source>
</evidence>
<evidence type="ECO:0000256" key="8">
    <source>
        <dbReference type="ARBA" id="ARBA00023136"/>
    </source>
</evidence>
<dbReference type="PANTHER" id="PTHR43166:SF30">
    <property type="entry name" value="METHIONINE IMPORT ATP-BINDING PROTEIN METN"/>
    <property type="match status" value="1"/>
</dbReference>
<dbReference type="SUPFAM" id="SSF52540">
    <property type="entry name" value="P-loop containing nucleoside triphosphate hydrolases"/>
    <property type="match status" value="1"/>
</dbReference>
<evidence type="ECO:0000259" key="9">
    <source>
        <dbReference type="PROSITE" id="PS50893"/>
    </source>
</evidence>
<dbReference type="InterPro" id="IPR045865">
    <property type="entry name" value="ACT-like_dom_sf"/>
</dbReference>
<dbReference type="GO" id="GO:0005886">
    <property type="term" value="C:plasma membrane"/>
    <property type="evidence" value="ECO:0007669"/>
    <property type="project" value="UniProtKB-ARBA"/>
</dbReference>
<dbReference type="SMART" id="SM00930">
    <property type="entry name" value="NIL"/>
    <property type="match status" value="1"/>
</dbReference>
<name>A0A1G9TBW0_9BACL</name>
<evidence type="ECO:0000256" key="5">
    <source>
        <dbReference type="ARBA" id="ARBA00022840"/>
    </source>
</evidence>
<dbReference type="InterPro" id="IPR050086">
    <property type="entry name" value="MetN_ABC_transporter-like"/>
</dbReference>
<keyword evidence="11" id="KW-1185">Reference proteome</keyword>
<keyword evidence="4" id="KW-0547">Nucleotide-binding</keyword>
<keyword evidence="3" id="KW-1003">Cell membrane</keyword>
<dbReference type="SMART" id="SM00382">
    <property type="entry name" value="AAA"/>
    <property type="match status" value="1"/>
</dbReference>
<dbReference type="InterPro" id="IPR017871">
    <property type="entry name" value="ABC_transporter-like_CS"/>
</dbReference>
<evidence type="ECO:0000256" key="2">
    <source>
        <dbReference type="ARBA" id="ARBA00022448"/>
    </source>
</evidence>
<dbReference type="OrthoDB" id="9802264at2"/>
<dbReference type="Gene3D" id="3.30.70.260">
    <property type="match status" value="1"/>
</dbReference>
<dbReference type="PROSITE" id="PS00211">
    <property type="entry name" value="ABC_TRANSPORTER_1"/>
    <property type="match status" value="1"/>
</dbReference>
<dbReference type="FunFam" id="3.40.50.300:FF:000056">
    <property type="entry name" value="Cell division ATP-binding protein FtsE"/>
    <property type="match status" value="1"/>
</dbReference>
<dbReference type="AlphaFoldDB" id="A0A1G9TBW0"/>
<keyword evidence="5 10" id="KW-0067">ATP-binding</keyword>
<dbReference type="EMBL" id="FNHW01000001">
    <property type="protein sequence ID" value="SDM45137.1"/>
    <property type="molecule type" value="Genomic_DNA"/>
</dbReference>